<evidence type="ECO:0000256" key="2">
    <source>
        <dbReference type="ARBA" id="ARBA00012438"/>
    </source>
</evidence>
<keyword evidence="3" id="KW-0597">Phosphoprotein</keyword>
<keyword evidence="5" id="KW-0547">Nucleotide-binding</keyword>
<keyword evidence="7" id="KW-0067">ATP-binding</keyword>
<dbReference type="Gene3D" id="1.10.287.130">
    <property type="match status" value="1"/>
</dbReference>
<evidence type="ECO:0000259" key="11">
    <source>
        <dbReference type="PROSITE" id="PS50109"/>
    </source>
</evidence>
<accession>A0ABU9HD37</accession>
<feature type="domain" description="Histidine kinase" evidence="11">
    <location>
        <begin position="267"/>
        <end position="482"/>
    </location>
</feature>
<reference evidence="12 13" key="1">
    <citation type="submission" date="2024-02" db="EMBL/GenBank/DDBJ databases">
        <title>Bacteria isolated from the canopy kelp, Nereocystis luetkeana.</title>
        <authorList>
            <person name="Pfister C.A."/>
            <person name="Younker I.T."/>
            <person name="Light S.H."/>
        </authorList>
    </citation>
    <scope>NUCLEOTIDE SEQUENCE [LARGE SCALE GENOMIC DNA]</scope>
    <source>
        <strain evidence="12 13">TI.2.07</strain>
    </source>
</reference>
<dbReference type="EC" id="2.7.13.3" evidence="2"/>
<keyword evidence="13" id="KW-1185">Reference proteome</keyword>
<evidence type="ECO:0000256" key="10">
    <source>
        <dbReference type="SAM" id="Phobius"/>
    </source>
</evidence>
<dbReference type="PRINTS" id="PR00344">
    <property type="entry name" value="BCTRLSENSOR"/>
</dbReference>
<gene>
    <name evidence="12" type="ORF">V6255_11000</name>
</gene>
<dbReference type="RefSeq" id="WP_341628202.1">
    <property type="nucleotide sequence ID" value="NZ_JBAKBA010000023.1"/>
</dbReference>
<keyword evidence="9" id="KW-0175">Coiled coil</keyword>
<dbReference type="PANTHER" id="PTHR42878">
    <property type="entry name" value="TWO-COMPONENT HISTIDINE KINASE"/>
    <property type="match status" value="1"/>
</dbReference>
<dbReference type="SMART" id="SM00388">
    <property type="entry name" value="HisKA"/>
    <property type="match status" value="1"/>
</dbReference>
<dbReference type="InterPro" id="IPR003594">
    <property type="entry name" value="HATPase_dom"/>
</dbReference>
<dbReference type="CDD" id="cd00082">
    <property type="entry name" value="HisKA"/>
    <property type="match status" value="1"/>
</dbReference>
<dbReference type="EMBL" id="JBAKBA010000023">
    <property type="protein sequence ID" value="MEL0659666.1"/>
    <property type="molecule type" value="Genomic_DNA"/>
</dbReference>
<evidence type="ECO:0000256" key="8">
    <source>
        <dbReference type="ARBA" id="ARBA00023012"/>
    </source>
</evidence>
<evidence type="ECO:0000256" key="9">
    <source>
        <dbReference type="SAM" id="Coils"/>
    </source>
</evidence>
<dbReference type="Pfam" id="PF02518">
    <property type="entry name" value="HATPase_c"/>
    <property type="match status" value="1"/>
</dbReference>
<keyword evidence="10" id="KW-0812">Transmembrane</keyword>
<evidence type="ECO:0000256" key="3">
    <source>
        <dbReference type="ARBA" id="ARBA00022553"/>
    </source>
</evidence>
<keyword evidence="6 12" id="KW-0418">Kinase</keyword>
<dbReference type="SMART" id="SM00387">
    <property type="entry name" value="HATPase_c"/>
    <property type="match status" value="1"/>
</dbReference>
<dbReference type="SUPFAM" id="SSF55874">
    <property type="entry name" value="ATPase domain of HSP90 chaperone/DNA topoisomerase II/histidine kinase"/>
    <property type="match status" value="1"/>
</dbReference>
<sequence>MNISKKLHLIVALTILEISITLFSALEIAKGAKFHQLNFLHLKYYTEFSDLLYKINNGRPIITSEIESAILNVKQQPIECIDEINAINKFVMRSINTIEALDICIEDIKDADKALMSLSKFNNQEVSKTQLLLDLTLALEQFKVHSEDFEAPINKTVSFLLTTLIPLVILISIFNIIFITYLSRTISGSITNLTALLLSKPEGNLNSYTNLEKNTSGELKELMIAAKKRIKEELLNLENNKELENIVNKKTISLQKANEELTQFAYRTSHDLKSPLSSSKVLAQFISMDIDEGNLSEAKENADKISKQMEKLETLVVDILLLAQADLDSNEALPIDFDQMMIDIQERLSWLRKDNPCSIDINISLSRLIASEKIRFSQIIENLLSNALKYYDTDKVTPYVKLDIYNNEDTIFIDISDNGIGIPEEYQSEVFTMFKRFHPDRSNGSGLGMTIVKKHIDYLGGTITFESSKQGTIFKIIIPMDGING</sequence>
<dbReference type="CDD" id="cd00075">
    <property type="entry name" value="HATPase"/>
    <property type="match status" value="1"/>
</dbReference>
<keyword evidence="4" id="KW-0808">Transferase</keyword>
<name>A0ABU9HD37_9GAMM</name>
<dbReference type="Proteomes" id="UP001366060">
    <property type="component" value="Unassembled WGS sequence"/>
</dbReference>
<feature type="transmembrane region" description="Helical" evidence="10">
    <location>
        <begin position="159"/>
        <end position="182"/>
    </location>
</feature>
<protein>
    <recommendedName>
        <fullName evidence="2">histidine kinase</fullName>
        <ecNumber evidence="2">2.7.13.3</ecNumber>
    </recommendedName>
</protein>
<dbReference type="InterPro" id="IPR004358">
    <property type="entry name" value="Sig_transdc_His_kin-like_C"/>
</dbReference>
<dbReference type="Gene3D" id="3.30.565.10">
    <property type="entry name" value="Histidine kinase-like ATPase, C-terminal domain"/>
    <property type="match status" value="1"/>
</dbReference>
<proteinExistence type="predicted"/>
<dbReference type="GO" id="GO:0016301">
    <property type="term" value="F:kinase activity"/>
    <property type="evidence" value="ECO:0007669"/>
    <property type="project" value="UniProtKB-KW"/>
</dbReference>
<keyword evidence="10" id="KW-0472">Membrane</keyword>
<evidence type="ECO:0000256" key="5">
    <source>
        <dbReference type="ARBA" id="ARBA00022741"/>
    </source>
</evidence>
<keyword evidence="8" id="KW-0902">Two-component regulatory system</keyword>
<feature type="coiled-coil region" evidence="9">
    <location>
        <begin position="220"/>
        <end position="260"/>
    </location>
</feature>
<dbReference type="Pfam" id="PF00512">
    <property type="entry name" value="HisKA"/>
    <property type="match status" value="1"/>
</dbReference>
<evidence type="ECO:0000256" key="4">
    <source>
        <dbReference type="ARBA" id="ARBA00022679"/>
    </source>
</evidence>
<evidence type="ECO:0000256" key="1">
    <source>
        <dbReference type="ARBA" id="ARBA00000085"/>
    </source>
</evidence>
<keyword evidence="10" id="KW-1133">Transmembrane helix</keyword>
<dbReference type="InterPro" id="IPR036890">
    <property type="entry name" value="HATPase_C_sf"/>
</dbReference>
<organism evidence="12 13">
    <name type="scientific">Psychromonas arctica</name>
    <dbReference type="NCBI Taxonomy" id="168275"/>
    <lineage>
        <taxon>Bacteria</taxon>
        <taxon>Pseudomonadati</taxon>
        <taxon>Pseudomonadota</taxon>
        <taxon>Gammaproteobacteria</taxon>
        <taxon>Alteromonadales</taxon>
        <taxon>Psychromonadaceae</taxon>
        <taxon>Psychromonas</taxon>
    </lineage>
</organism>
<dbReference type="InterPro" id="IPR003661">
    <property type="entry name" value="HisK_dim/P_dom"/>
</dbReference>
<evidence type="ECO:0000256" key="7">
    <source>
        <dbReference type="ARBA" id="ARBA00022840"/>
    </source>
</evidence>
<comment type="catalytic activity">
    <reaction evidence="1">
        <text>ATP + protein L-histidine = ADP + protein N-phospho-L-histidine.</text>
        <dbReference type="EC" id="2.7.13.3"/>
    </reaction>
</comment>
<dbReference type="InterPro" id="IPR036097">
    <property type="entry name" value="HisK_dim/P_sf"/>
</dbReference>
<comment type="caution">
    <text evidence="12">The sequence shown here is derived from an EMBL/GenBank/DDBJ whole genome shotgun (WGS) entry which is preliminary data.</text>
</comment>
<dbReference type="PROSITE" id="PS50109">
    <property type="entry name" value="HIS_KIN"/>
    <property type="match status" value="1"/>
</dbReference>
<dbReference type="InterPro" id="IPR050351">
    <property type="entry name" value="BphY/WalK/GraS-like"/>
</dbReference>
<evidence type="ECO:0000313" key="12">
    <source>
        <dbReference type="EMBL" id="MEL0659666.1"/>
    </source>
</evidence>
<evidence type="ECO:0000313" key="13">
    <source>
        <dbReference type="Proteomes" id="UP001366060"/>
    </source>
</evidence>
<dbReference type="InterPro" id="IPR005467">
    <property type="entry name" value="His_kinase_dom"/>
</dbReference>
<dbReference type="PANTHER" id="PTHR42878:SF7">
    <property type="entry name" value="SENSOR HISTIDINE KINASE GLRK"/>
    <property type="match status" value="1"/>
</dbReference>
<dbReference type="SUPFAM" id="SSF47384">
    <property type="entry name" value="Homodimeric domain of signal transducing histidine kinase"/>
    <property type="match status" value="1"/>
</dbReference>
<evidence type="ECO:0000256" key="6">
    <source>
        <dbReference type="ARBA" id="ARBA00022777"/>
    </source>
</evidence>